<evidence type="ECO:0000259" key="1">
    <source>
        <dbReference type="Pfam" id="PF18962"/>
    </source>
</evidence>
<dbReference type="PANTHER" id="PTHR47199">
    <property type="entry name" value="PHOTOSYSTEM II STABILITY/ASSEMBLY FACTOR HCF136, CHLOROPLASTIC"/>
    <property type="match status" value="1"/>
</dbReference>
<name>A0ABY4D1M9_9BACT</name>
<sequence>MVSSPQLIWGTRQVRQGMGSVLRTEEYVFCSTDAGQTFQQKSLNGSVDVWGLDALTAWAIAGARLWATTSGPAGLVQVATAPTANLRFVRFANATNGLLVGQPVAGATSWPLFYTRDGGATWTSAPAPAPSAGDLARSCTQVGNSYWVSTVLGNVLRSTDGGQSWTSADTGLGSSLREVAFRDALHGLAFGTAGQLRRSTDGGQTWTAITPQGPLRRTTAVAIEGSAGTYLSGTSDVTDLASNGTSISNDDGATWYSLESSTVSQRLAAKGANSVYSGGINLVYRYSGPLAAKAKAQAATALGYPNPANDVLYLPASPPASTAQLYDMTGRLQRTWQLGTGENSLRLHGIGAGVYQLRVVAQDQPVRVQQLVVQH</sequence>
<dbReference type="PANTHER" id="PTHR47199:SF2">
    <property type="entry name" value="PHOTOSYSTEM II STABILITY_ASSEMBLY FACTOR HCF136, CHLOROPLASTIC"/>
    <property type="match status" value="1"/>
</dbReference>
<organism evidence="2 3">
    <name type="scientific">Hymenobacter tibetensis</name>
    <dbReference type="NCBI Taxonomy" id="497967"/>
    <lineage>
        <taxon>Bacteria</taxon>
        <taxon>Pseudomonadati</taxon>
        <taxon>Bacteroidota</taxon>
        <taxon>Cytophagia</taxon>
        <taxon>Cytophagales</taxon>
        <taxon>Hymenobacteraceae</taxon>
        <taxon>Hymenobacter</taxon>
    </lineage>
</organism>
<dbReference type="EMBL" id="CP094669">
    <property type="protein sequence ID" value="UOG76280.1"/>
    <property type="molecule type" value="Genomic_DNA"/>
</dbReference>
<dbReference type="Pfam" id="PF02012">
    <property type="entry name" value="BNR"/>
    <property type="match status" value="1"/>
</dbReference>
<keyword evidence="3" id="KW-1185">Reference proteome</keyword>
<dbReference type="SUPFAM" id="SSF110296">
    <property type="entry name" value="Oligoxyloglucan reducing end-specific cellobiohydrolase"/>
    <property type="match status" value="1"/>
</dbReference>
<proteinExistence type="predicted"/>
<feature type="domain" description="Secretion system C-terminal sorting" evidence="1">
    <location>
        <begin position="304"/>
        <end position="371"/>
    </location>
</feature>
<evidence type="ECO:0000313" key="3">
    <source>
        <dbReference type="Proteomes" id="UP000831113"/>
    </source>
</evidence>
<evidence type="ECO:0000313" key="2">
    <source>
        <dbReference type="EMBL" id="UOG76280.1"/>
    </source>
</evidence>
<dbReference type="CDD" id="cd15482">
    <property type="entry name" value="Sialidase_non-viral"/>
    <property type="match status" value="1"/>
</dbReference>
<protein>
    <submittedName>
        <fullName evidence="2">T9SS type A sorting domain-containing protein</fullName>
    </submittedName>
</protein>
<gene>
    <name evidence="2" type="ORF">MTX78_06685</name>
</gene>
<dbReference type="Gene3D" id="2.130.10.10">
    <property type="entry name" value="YVTN repeat-like/Quinoprotein amine dehydrogenase"/>
    <property type="match status" value="1"/>
</dbReference>
<accession>A0ABY4D1M9</accession>
<reference evidence="2 3" key="1">
    <citation type="submission" date="2022-03" db="EMBL/GenBank/DDBJ databases">
        <title>Hymenobactersp. isolated from the air.</title>
        <authorList>
            <person name="Won M."/>
            <person name="Kwon S.-W."/>
        </authorList>
    </citation>
    <scope>NUCLEOTIDE SEQUENCE [LARGE SCALE GENOMIC DNA]</scope>
    <source>
        <strain evidence="2 3">KACC 21982</strain>
    </source>
</reference>
<dbReference type="RefSeq" id="WP_243801049.1">
    <property type="nucleotide sequence ID" value="NZ_CP094669.1"/>
</dbReference>
<dbReference type="InterPro" id="IPR002860">
    <property type="entry name" value="BNR_rpt"/>
</dbReference>
<dbReference type="Proteomes" id="UP000831113">
    <property type="component" value="Chromosome"/>
</dbReference>
<dbReference type="InterPro" id="IPR015943">
    <property type="entry name" value="WD40/YVTN_repeat-like_dom_sf"/>
</dbReference>
<dbReference type="Pfam" id="PF18962">
    <property type="entry name" value="Por_Secre_tail"/>
    <property type="match status" value="1"/>
</dbReference>
<dbReference type="InterPro" id="IPR026444">
    <property type="entry name" value="Secre_tail"/>
</dbReference>
<dbReference type="NCBIfam" id="TIGR04183">
    <property type="entry name" value="Por_Secre_tail"/>
    <property type="match status" value="1"/>
</dbReference>